<evidence type="ECO:0000256" key="1">
    <source>
        <dbReference type="ARBA" id="ARBA00022801"/>
    </source>
</evidence>
<dbReference type="Gene3D" id="3.30.70.360">
    <property type="match status" value="1"/>
</dbReference>
<protein>
    <submittedName>
        <fullName evidence="4">Amidohydrolase</fullName>
    </submittedName>
</protein>
<comment type="caution">
    <text evidence="4">The sequence shown here is derived from an EMBL/GenBank/DDBJ whole genome shotgun (WGS) entry which is preliminary data.</text>
</comment>
<dbReference type="EMBL" id="JAAGNX010000003">
    <property type="protein sequence ID" value="NDV63107.1"/>
    <property type="molecule type" value="Genomic_DNA"/>
</dbReference>
<dbReference type="NCBIfam" id="TIGR01891">
    <property type="entry name" value="amidohydrolases"/>
    <property type="match status" value="1"/>
</dbReference>
<feature type="binding site" evidence="2">
    <location>
        <position position="103"/>
    </location>
    <ligand>
        <name>Mn(2+)</name>
        <dbReference type="ChEBI" id="CHEBI:29035"/>
        <label>2</label>
    </ligand>
</feature>
<dbReference type="Proteomes" id="UP000478417">
    <property type="component" value="Unassembled WGS sequence"/>
</dbReference>
<feature type="domain" description="Peptidase M20 dimerisation" evidence="3">
    <location>
        <begin position="188"/>
        <end position="287"/>
    </location>
</feature>
<dbReference type="InterPro" id="IPR017439">
    <property type="entry name" value="Amidohydrolase"/>
</dbReference>
<sequence>MDTIAAEINAIVDEVRALRHDLHRHPELAYEEHETVARVKAFMGSLTGAEIQTGIGGTGMTVLFGKEIEGPCVALRADMDALAMEEESGVEWSSTVPGKMHACGHDGHTAMLAGAARILSRHVDSLQGPVKLIFQPAEEGGAGGLAMCEAGVLKDPAVSAIFGLHNNLPDPSMKIGSLAYTSGAAMAGTGTFDIEVLSSGGHAAFPHRCVDPVYVGACIVEQLHGIVSRMIDPIKSAVITVTRFEAGSAYNIIPSKAVLRGTFRALDRTILEMLQETITKRATEVARAHGAEVRIRCELGYPVLVNDAKAEDTFRRVLAELGQADRMVEVQPNMGGEDFAYFARQVPGFFYFLPACPVDQDSVHGCHHPSFDFNDDLLADGIRLHVETALQFARLWKT</sequence>
<feature type="binding site" evidence="2">
    <location>
        <position position="105"/>
    </location>
    <ligand>
        <name>Mn(2+)</name>
        <dbReference type="ChEBI" id="CHEBI:29035"/>
        <label>2</label>
    </ligand>
</feature>
<dbReference type="InterPro" id="IPR036264">
    <property type="entry name" value="Bact_exopeptidase_dim_dom"/>
</dbReference>
<keyword evidence="2" id="KW-0479">Metal-binding</keyword>
<dbReference type="InterPro" id="IPR011650">
    <property type="entry name" value="Peptidase_M20_dimer"/>
</dbReference>
<keyword evidence="2" id="KW-0464">Manganese</keyword>
<dbReference type="PANTHER" id="PTHR11014">
    <property type="entry name" value="PEPTIDASE M20 FAMILY MEMBER"/>
    <property type="match status" value="1"/>
</dbReference>
<proteinExistence type="predicted"/>
<dbReference type="GO" id="GO:0050118">
    <property type="term" value="F:N-acetyldiaminopimelate deacetylase activity"/>
    <property type="evidence" value="ECO:0007669"/>
    <property type="project" value="UniProtKB-ARBA"/>
</dbReference>
<dbReference type="InterPro" id="IPR002933">
    <property type="entry name" value="Peptidase_M20"/>
</dbReference>
<dbReference type="GO" id="GO:0019877">
    <property type="term" value="P:diaminopimelate biosynthetic process"/>
    <property type="evidence" value="ECO:0007669"/>
    <property type="project" value="UniProtKB-ARBA"/>
</dbReference>
<evidence type="ECO:0000256" key="2">
    <source>
        <dbReference type="PIRSR" id="PIRSR005962-1"/>
    </source>
</evidence>
<gene>
    <name evidence="4" type="ORF">G0Q06_11640</name>
</gene>
<name>A0A6B2M4U8_9BACT</name>
<dbReference type="CDD" id="cd03886">
    <property type="entry name" value="M20_Acy1"/>
    <property type="match status" value="1"/>
</dbReference>
<keyword evidence="1 4" id="KW-0378">Hydrolase</keyword>
<dbReference type="Gene3D" id="3.40.630.10">
    <property type="entry name" value="Zn peptidases"/>
    <property type="match status" value="1"/>
</dbReference>
<feature type="binding site" evidence="2">
    <location>
        <position position="139"/>
    </location>
    <ligand>
        <name>Mn(2+)</name>
        <dbReference type="ChEBI" id="CHEBI:29035"/>
        <label>2</label>
    </ligand>
</feature>
<dbReference type="GO" id="GO:0046872">
    <property type="term" value="F:metal ion binding"/>
    <property type="evidence" value="ECO:0007669"/>
    <property type="project" value="UniProtKB-KW"/>
</dbReference>
<accession>A0A6B2M4U8</accession>
<dbReference type="RefSeq" id="WP_163966148.1">
    <property type="nucleotide sequence ID" value="NZ_JAAGNX010000003.1"/>
</dbReference>
<dbReference type="AlphaFoldDB" id="A0A6B2M4U8"/>
<dbReference type="SUPFAM" id="SSF55031">
    <property type="entry name" value="Bacterial exopeptidase dimerisation domain"/>
    <property type="match status" value="1"/>
</dbReference>
<dbReference type="FunFam" id="3.30.70.360:FF:000001">
    <property type="entry name" value="N-acetyldiaminopimelate deacetylase"/>
    <property type="match status" value="1"/>
</dbReference>
<comment type="cofactor">
    <cofactor evidence="2">
        <name>Mn(2+)</name>
        <dbReference type="ChEBI" id="CHEBI:29035"/>
    </cofactor>
    <text evidence="2">The Mn(2+) ion enhances activity.</text>
</comment>
<dbReference type="Pfam" id="PF07687">
    <property type="entry name" value="M20_dimer"/>
    <property type="match status" value="1"/>
</dbReference>
<dbReference type="SUPFAM" id="SSF53187">
    <property type="entry name" value="Zn-dependent exopeptidases"/>
    <property type="match status" value="1"/>
</dbReference>
<reference evidence="4 5" key="1">
    <citation type="submission" date="2020-02" db="EMBL/GenBank/DDBJ databases">
        <title>Albibacoteraceae fam. nov., the first described family within the subdivision 4 Verrucomicrobia.</title>
        <authorList>
            <person name="Xi F."/>
        </authorList>
    </citation>
    <scope>NUCLEOTIDE SEQUENCE [LARGE SCALE GENOMIC DNA]</scope>
    <source>
        <strain evidence="4 5">CK1056</strain>
    </source>
</reference>
<organism evidence="4 5">
    <name type="scientific">Oceanipulchritudo coccoides</name>
    <dbReference type="NCBI Taxonomy" id="2706888"/>
    <lineage>
        <taxon>Bacteria</taxon>
        <taxon>Pseudomonadati</taxon>
        <taxon>Verrucomicrobiota</taxon>
        <taxon>Opitutia</taxon>
        <taxon>Puniceicoccales</taxon>
        <taxon>Oceanipulchritudinaceae</taxon>
        <taxon>Oceanipulchritudo</taxon>
    </lineage>
</organism>
<feature type="binding site" evidence="2">
    <location>
        <position position="367"/>
    </location>
    <ligand>
        <name>Mn(2+)</name>
        <dbReference type="ChEBI" id="CHEBI:29035"/>
        <label>2</label>
    </ligand>
</feature>
<keyword evidence="5" id="KW-1185">Reference proteome</keyword>
<feature type="binding site" evidence="2">
    <location>
        <position position="165"/>
    </location>
    <ligand>
        <name>Mn(2+)</name>
        <dbReference type="ChEBI" id="CHEBI:29035"/>
        <label>2</label>
    </ligand>
</feature>
<dbReference type="PIRSF" id="PIRSF005962">
    <property type="entry name" value="Pept_M20D_amidohydro"/>
    <property type="match status" value="1"/>
</dbReference>
<dbReference type="PANTHER" id="PTHR11014:SF63">
    <property type="entry name" value="METALLOPEPTIDASE, PUTATIVE (AFU_ORTHOLOGUE AFUA_6G09600)-RELATED"/>
    <property type="match status" value="1"/>
</dbReference>
<dbReference type="Pfam" id="PF01546">
    <property type="entry name" value="Peptidase_M20"/>
    <property type="match status" value="1"/>
</dbReference>
<evidence type="ECO:0000313" key="5">
    <source>
        <dbReference type="Proteomes" id="UP000478417"/>
    </source>
</evidence>
<evidence type="ECO:0000313" key="4">
    <source>
        <dbReference type="EMBL" id="NDV63107.1"/>
    </source>
</evidence>
<evidence type="ECO:0000259" key="3">
    <source>
        <dbReference type="Pfam" id="PF07687"/>
    </source>
</evidence>